<evidence type="ECO:0000256" key="4">
    <source>
        <dbReference type="RuleBase" id="RU003690"/>
    </source>
</evidence>
<name>A0ABT4JW20_9GAMM</name>
<dbReference type="Gene3D" id="3.20.20.80">
    <property type="entry name" value="Glycosidases"/>
    <property type="match status" value="1"/>
</dbReference>
<evidence type="ECO:0000256" key="3">
    <source>
        <dbReference type="ARBA" id="ARBA00023295"/>
    </source>
</evidence>
<evidence type="ECO:0000313" key="5">
    <source>
        <dbReference type="EMBL" id="MCZ2722539.1"/>
    </source>
</evidence>
<sequence>MSNGEVNDEQRVHYLNDHLNAVHNAITAGVDIRGYFAWSLMDNFEWAEGYSKRFGLVYVDYQTQKRTMKRSGKAYQKFLNDRHS</sequence>
<keyword evidence="3" id="KW-0326">Glycosidase</keyword>
<comment type="similarity">
    <text evidence="1 4">Belongs to the glycosyl hydrolase 1 family.</text>
</comment>
<evidence type="ECO:0000256" key="2">
    <source>
        <dbReference type="ARBA" id="ARBA00022801"/>
    </source>
</evidence>
<dbReference type="Pfam" id="PF00232">
    <property type="entry name" value="Glyco_hydro_1"/>
    <property type="match status" value="1"/>
</dbReference>
<keyword evidence="2" id="KW-0378">Hydrolase</keyword>
<dbReference type="PRINTS" id="PR00131">
    <property type="entry name" value="GLHYDRLASE1"/>
</dbReference>
<proteinExistence type="inferred from homology"/>
<dbReference type="RefSeq" id="WP_269126239.1">
    <property type="nucleotide sequence ID" value="NZ_JAPUBN010000018.1"/>
</dbReference>
<protein>
    <submittedName>
        <fullName evidence="5">Family 1 glycosylhydrolase</fullName>
    </submittedName>
</protein>
<evidence type="ECO:0000256" key="1">
    <source>
        <dbReference type="ARBA" id="ARBA00010838"/>
    </source>
</evidence>
<comment type="caution">
    <text evidence="5">The sequence shown here is derived from an EMBL/GenBank/DDBJ whole genome shotgun (WGS) entry which is preliminary data.</text>
</comment>
<gene>
    <name evidence="5" type="ORF">O1D97_13210</name>
</gene>
<reference evidence="5" key="1">
    <citation type="submission" date="2022-12" db="EMBL/GenBank/DDBJ databases">
        <title>Marinomonas 15G1-11 sp. nov, isolated from marine algae.</title>
        <authorList>
            <person name="Butt M."/>
            <person name="Choi D.G."/>
            <person name="Kim J.M."/>
            <person name="Lee J.K."/>
            <person name="Baek J.H."/>
            <person name="Jeon C.O."/>
        </authorList>
    </citation>
    <scope>NUCLEOTIDE SEQUENCE</scope>
    <source>
        <strain evidence="5">15G1-11</strain>
    </source>
</reference>
<dbReference type="InterPro" id="IPR001360">
    <property type="entry name" value="Glyco_hydro_1"/>
</dbReference>
<dbReference type="EMBL" id="JAPUBN010000018">
    <property type="protein sequence ID" value="MCZ2722539.1"/>
    <property type="molecule type" value="Genomic_DNA"/>
</dbReference>
<dbReference type="SUPFAM" id="SSF51445">
    <property type="entry name" value="(Trans)glycosidases"/>
    <property type="match status" value="1"/>
</dbReference>
<accession>A0ABT4JW20</accession>
<dbReference type="PANTHER" id="PTHR10353:SF36">
    <property type="entry name" value="LP05116P"/>
    <property type="match status" value="1"/>
</dbReference>
<dbReference type="Proteomes" id="UP001149719">
    <property type="component" value="Unassembled WGS sequence"/>
</dbReference>
<evidence type="ECO:0000313" key="6">
    <source>
        <dbReference type="Proteomes" id="UP001149719"/>
    </source>
</evidence>
<keyword evidence="6" id="KW-1185">Reference proteome</keyword>
<dbReference type="PANTHER" id="PTHR10353">
    <property type="entry name" value="GLYCOSYL HYDROLASE"/>
    <property type="match status" value="1"/>
</dbReference>
<dbReference type="InterPro" id="IPR017853">
    <property type="entry name" value="GH"/>
</dbReference>
<organism evidence="5 6">
    <name type="scientific">Marinomonas phaeophyticola</name>
    <dbReference type="NCBI Taxonomy" id="3004091"/>
    <lineage>
        <taxon>Bacteria</taxon>
        <taxon>Pseudomonadati</taxon>
        <taxon>Pseudomonadota</taxon>
        <taxon>Gammaproteobacteria</taxon>
        <taxon>Oceanospirillales</taxon>
        <taxon>Oceanospirillaceae</taxon>
        <taxon>Marinomonas</taxon>
    </lineage>
</organism>